<evidence type="ECO:0000256" key="2">
    <source>
        <dbReference type="SAM" id="Phobius"/>
    </source>
</evidence>
<organism evidence="3 4">
    <name type="scientific">Hypothenemus hampei</name>
    <name type="common">Coffee berry borer</name>
    <dbReference type="NCBI Taxonomy" id="57062"/>
    <lineage>
        <taxon>Eukaryota</taxon>
        <taxon>Metazoa</taxon>
        <taxon>Ecdysozoa</taxon>
        <taxon>Arthropoda</taxon>
        <taxon>Hexapoda</taxon>
        <taxon>Insecta</taxon>
        <taxon>Pterygota</taxon>
        <taxon>Neoptera</taxon>
        <taxon>Endopterygota</taxon>
        <taxon>Coleoptera</taxon>
        <taxon>Polyphaga</taxon>
        <taxon>Cucujiformia</taxon>
        <taxon>Curculionidae</taxon>
        <taxon>Scolytinae</taxon>
        <taxon>Hypothenemus</taxon>
    </lineage>
</organism>
<keyword evidence="2" id="KW-0472">Membrane</keyword>
<keyword evidence="4" id="KW-1185">Reference proteome</keyword>
<reference evidence="3 4" key="1">
    <citation type="submission" date="2024-05" db="EMBL/GenBank/DDBJ databases">
        <title>Genetic variation in Jamaican populations of the coffee berry borer (Hypothenemus hampei).</title>
        <authorList>
            <person name="Errbii M."/>
            <person name="Myrie A."/>
        </authorList>
    </citation>
    <scope>NUCLEOTIDE SEQUENCE [LARGE SCALE GENOMIC DNA]</scope>
    <source>
        <strain evidence="3">JA-Hopewell-2020-01-JO</strain>
        <tissue evidence="3">Whole body</tissue>
    </source>
</reference>
<dbReference type="AlphaFoldDB" id="A0ABD1F977"/>
<feature type="region of interest" description="Disordered" evidence="1">
    <location>
        <begin position="314"/>
        <end position="370"/>
    </location>
</feature>
<evidence type="ECO:0000313" key="4">
    <source>
        <dbReference type="Proteomes" id="UP001566132"/>
    </source>
</evidence>
<name>A0ABD1F977_HYPHA</name>
<feature type="compositionally biased region" description="Low complexity" evidence="1">
    <location>
        <begin position="115"/>
        <end position="131"/>
    </location>
</feature>
<gene>
    <name evidence="3" type="ORF">ABEB36_002376</name>
</gene>
<accession>A0ABD1F977</accession>
<evidence type="ECO:0000256" key="1">
    <source>
        <dbReference type="SAM" id="MobiDB-lite"/>
    </source>
</evidence>
<feature type="region of interest" description="Disordered" evidence="1">
    <location>
        <begin position="93"/>
        <end position="145"/>
    </location>
</feature>
<feature type="transmembrane region" description="Helical" evidence="2">
    <location>
        <begin position="531"/>
        <end position="552"/>
    </location>
</feature>
<sequence>MDIMAHFSPDMTRWTGDAPRTLSSIPPDPSVVTDDPLAALGLNSAMGKGAKHKEQVYSVSRVNPLFNFTCVKTSKAAECCIYKPRKNLREKTPEIDYDSDFDNQDHKRSIREKSSSSGYEGSSNGGSSLEGPFNDGLRSVDESGAISDHNPTFVKSIRIAGRGLKPIKIVPSQLPNGSGVLTTIPEGIVDPVPQPIWPEAPDNLGLVPNPYTGDSLVDDALLFCSNFHHNPIEQQNMLDNYIDTSVKDLLLDILASINETLECKTGDPEELLKIINEKIKLKLDVLKSNTEEEMRRLCINMSNNRKLNQVLRALSHGSSSGHSSSSGRARTVSSNEEEIYNIPSGSSSSGFSDSPPGQRRTSTPLIPPQYGRKSSILSHHLYNDHDSSTISKGIRNALIYGTLSRYKMSLTNGKFYSGMSGKLEPDQVLKTVNKDSSFSCARNPMDCLKSFNCDKDEKGEVANRDERPSVWQLYYGKKAEGTKKIGEAKPSDVPVFPGGRPEADFTLDVPRSELLSKRLREDKKWRFRCRLLTSFLGLVFFLLSVMVVSLVLTRGKRMFGSMV</sequence>
<evidence type="ECO:0000313" key="3">
    <source>
        <dbReference type="EMBL" id="KAL1512864.1"/>
    </source>
</evidence>
<feature type="compositionally biased region" description="Basic and acidic residues" evidence="1">
    <location>
        <begin position="103"/>
        <end position="114"/>
    </location>
</feature>
<proteinExistence type="predicted"/>
<comment type="caution">
    <text evidence="3">The sequence shown here is derived from an EMBL/GenBank/DDBJ whole genome shotgun (WGS) entry which is preliminary data.</text>
</comment>
<dbReference type="EMBL" id="JBDJPC010000002">
    <property type="protein sequence ID" value="KAL1512864.1"/>
    <property type="molecule type" value="Genomic_DNA"/>
</dbReference>
<protein>
    <submittedName>
        <fullName evidence="3">Uncharacterized protein</fullName>
    </submittedName>
</protein>
<feature type="compositionally biased region" description="Low complexity" evidence="1">
    <location>
        <begin position="343"/>
        <end position="357"/>
    </location>
</feature>
<feature type="compositionally biased region" description="Low complexity" evidence="1">
    <location>
        <begin position="315"/>
        <end position="334"/>
    </location>
</feature>
<keyword evidence="2" id="KW-0812">Transmembrane</keyword>
<dbReference type="Proteomes" id="UP001566132">
    <property type="component" value="Unassembled WGS sequence"/>
</dbReference>
<keyword evidence="2" id="KW-1133">Transmembrane helix</keyword>